<accession>A0AA36I3T5</accession>
<feature type="coiled-coil region" evidence="1">
    <location>
        <begin position="59"/>
        <end position="86"/>
    </location>
</feature>
<sequence>MAVATEDGRPPWLGMEPTRNLQAICIDGLYCTQETAEDTVRSVIANTYREADQVRSEVAAAVSERIQALQARQQQLLDEIDVLVQSKVQVHHLANFQSI</sequence>
<organism evidence="2 3">
    <name type="scientific">Effrenium voratum</name>
    <dbReference type="NCBI Taxonomy" id="2562239"/>
    <lineage>
        <taxon>Eukaryota</taxon>
        <taxon>Sar</taxon>
        <taxon>Alveolata</taxon>
        <taxon>Dinophyceae</taxon>
        <taxon>Suessiales</taxon>
        <taxon>Symbiodiniaceae</taxon>
        <taxon>Effrenium</taxon>
    </lineage>
</organism>
<dbReference type="EMBL" id="CAUJNA010000660">
    <property type="protein sequence ID" value="CAJ1379811.1"/>
    <property type="molecule type" value="Genomic_DNA"/>
</dbReference>
<reference evidence="2" key="1">
    <citation type="submission" date="2023-08" db="EMBL/GenBank/DDBJ databases">
        <authorList>
            <person name="Chen Y."/>
            <person name="Shah S."/>
            <person name="Dougan E. K."/>
            <person name="Thang M."/>
            <person name="Chan C."/>
        </authorList>
    </citation>
    <scope>NUCLEOTIDE SEQUENCE</scope>
</reference>
<dbReference type="Proteomes" id="UP001178507">
    <property type="component" value="Unassembled WGS sequence"/>
</dbReference>
<dbReference type="AlphaFoldDB" id="A0AA36I3T5"/>
<evidence type="ECO:0000313" key="2">
    <source>
        <dbReference type="EMBL" id="CAJ1379811.1"/>
    </source>
</evidence>
<keyword evidence="3" id="KW-1185">Reference proteome</keyword>
<name>A0AA36I3T5_9DINO</name>
<protein>
    <submittedName>
        <fullName evidence="2">Uncharacterized protein</fullName>
    </submittedName>
</protein>
<proteinExistence type="predicted"/>
<evidence type="ECO:0000256" key="1">
    <source>
        <dbReference type="SAM" id="Coils"/>
    </source>
</evidence>
<gene>
    <name evidence="2" type="ORF">EVOR1521_LOCUS7939</name>
</gene>
<evidence type="ECO:0000313" key="3">
    <source>
        <dbReference type="Proteomes" id="UP001178507"/>
    </source>
</evidence>
<comment type="caution">
    <text evidence="2">The sequence shown here is derived from an EMBL/GenBank/DDBJ whole genome shotgun (WGS) entry which is preliminary data.</text>
</comment>
<keyword evidence="1" id="KW-0175">Coiled coil</keyword>